<dbReference type="EMBL" id="WNWQ01000628">
    <property type="protein sequence ID" value="KAE9965205.1"/>
    <property type="molecule type" value="Genomic_DNA"/>
</dbReference>
<evidence type="ECO:0000313" key="2">
    <source>
        <dbReference type="Proteomes" id="UP000433883"/>
    </source>
</evidence>
<comment type="caution">
    <text evidence="1">The sequence shown here is derived from an EMBL/GenBank/DDBJ whole genome shotgun (WGS) entry which is preliminary data.</text>
</comment>
<sequence length="215" mass="24577">MPMFIRQPITSGMGSFSPLRSNLEDMISTCEILDKELAVIAEDGEEFGGLSEETFSYNAPVWLTPIRNRDEVWLTRTQQVLRLLQRLSQVGSHCTRDINSDDEAFDVDERSLSQVVYNFISEHRRMLALLTEQQATLKYTGAFVSGIAQQLQRQQLMLNVRRPPLFCLYLTDLFQAFRTALDSRYGGVKVRTAPDWIDLGETMRTALIAYPLSED</sequence>
<dbReference type="AlphaFoldDB" id="A0A8H3U8V4"/>
<accession>A0A8H3U8V4</accession>
<dbReference type="Proteomes" id="UP000433883">
    <property type="component" value="Unassembled WGS sequence"/>
</dbReference>
<gene>
    <name evidence="1" type="ORF">BLS_007768</name>
</gene>
<reference evidence="1 2" key="1">
    <citation type="submission" date="2019-11" db="EMBL/GenBank/DDBJ databases">
        <title>Venturia inaequalis Genome Resource.</title>
        <authorList>
            <person name="Lichtner F.J."/>
        </authorList>
    </citation>
    <scope>NUCLEOTIDE SEQUENCE [LARGE SCALE GENOMIC DNA]</scope>
    <source>
        <strain evidence="1">Bline_iso_100314</strain>
    </source>
</reference>
<organism evidence="1 2">
    <name type="scientific">Venturia inaequalis</name>
    <name type="common">Apple scab fungus</name>
    <dbReference type="NCBI Taxonomy" id="5025"/>
    <lineage>
        <taxon>Eukaryota</taxon>
        <taxon>Fungi</taxon>
        <taxon>Dikarya</taxon>
        <taxon>Ascomycota</taxon>
        <taxon>Pezizomycotina</taxon>
        <taxon>Dothideomycetes</taxon>
        <taxon>Pleosporomycetidae</taxon>
        <taxon>Venturiales</taxon>
        <taxon>Venturiaceae</taxon>
        <taxon>Venturia</taxon>
    </lineage>
</organism>
<evidence type="ECO:0000313" key="1">
    <source>
        <dbReference type="EMBL" id="KAE9965205.1"/>
    </source>
</evidence>
<name>A0A8H3U8V4_VENIN</name>
<proteinExistence type="predicted"/>
<protein>
    <submittedName>
        <fullName evidence="1">Uncharacterized protein</fullName>
    </submittedName>
</protein>